<feature type="domain" description="Glycosyltransferase 2-like" evidence="1">
    <location>
        <begin position="7"/>
        <end position="135"/>
    </location>
</feature>
<accession>A0A4Q2JW88</accession>
<dbReference type="InterPro" id="IPR050834">
    <property type="entry name" value="Glycosyltransf_2"/>
</dbReference>
<sequence>MGEVEISVIVPTRNALPFLQRCLRSIEQQTFRSFEVIVVNDGSDDGSAAWLDERLAQKPAYRVVHHERSQGLSAARNHGIALARGRFLAFLDADDWFEPTMLETLHRAALSTQSQVAHIVREICTNEGPFVQPREEVVRVLDGVGAAVEMLEQEEYAVWSRLYDARLVKSLGPEPFPVGLTCEDRVFNMRVLPLASRAAESNRVEYHYFMNMGSISLGGLSQRAMQILEADELMVGYARAAGDERLVKLALDRQAKGAFSMLVKYARFGITDDALSGQAGQDALCMLRQRFVSDYPRLAASPLPASKRLVAWQLRYVPALVRAEFAIYNVVTGKGRG</sequence>
<dbReference type="Gene3D" id="3.90.550.10">
    <property type="entry name" value="Spore Coat Polysaccharide Biosynthesis Protein SpsA, Chain A"/>
    <property type="match status" value="1"/>
</dbReference>
<dbReference type="Pfam" id="PF00535">
    <property type="entry name" value="Glycos_transf_2"/>
    <property type="match status" value="1"/>
</dbReference>
<dbReference type="GO" id="GO:0016740">
    <property type="term" value="F:transferase activity"/>
    <property type="evidence" value="ECO:0007669"/>
    <property type="project" value="UniProtKB-KW"/>
</dbReference>
<name>A0A4Q2JW88_9ACTN</name>
<gene>
    <name evidence="2" type="ORF">ET524_01305</name>
</gene>
<comment type="caution">
    <text evidence="2">The sequence shown here is derived from an EMBL/GenBank/DDBJ whole genome shotgun (WGS) entry which is preliminary data.</text>
</comment>
<evidence type="ECO:0000259" key="1">
    <source>
        <dbReference type="Pfam" id="PF00535"/>
    </source>
</evidence>
<protein>
    <submittedName>
        <fullName evidence="2">Glycosyltransferase family 2 protein</fullName>
    </submittedName>
</protein>
<dbReference type="InterPro" id="IPR029044">
    <property type="entry name" value="Nucleotide-diphossugar_trans"/>
</dbReference>
<dbReference type="OrthoDB" id="3189257at2"/>
<dbReference type="InterPro" id="IPR001173">
    <property type="entry name" value="Glyco_trans_2-like"/>
</dbReference>
<keyword evidence="3" id="KW-1185">Reference proteome</keyword>
<dbReference type="CDD" id="cd00761">
    <property type="entry name" value="Glyco_tranf_GTA_type"/>
    <property type="match status" value="1"/>
</dbReference>
<proteinExistence type="predicted"/>
<dbReference type="EMBL" id="SDPW01000001">
    <property type="protein sequence ID" value="RXZ53285.1"/>
    <property type="molecule type" value="Genomic_DNA"/>
</dbReference>
<keyword evidence="2" id="KW-0808">Transferase</keyword>
<dbReference type="PANTHER" id="PTHR43685">
    <property type="entry name" value="GLYCOSYLTRANSFERASE"/>
    <property type="match status" value="1"/>
</dbReference>
<dbReference type="PANTHER" id="PTHR43685:SF2">
    <property type="entry name" value="GLYCOSYLTRANSFERASE 2-LIKE DOMAIN-CONTAINING PROTEIN"/>
    <property type="match status" value="1"/>
</dbReference>
<dbReference type="SUPFAM" id="SSF53448">
    <property type="entry name" value="Nucleotide-diphospho-sugar transferases"/>
    <property type="match status" value="1"/>
</dbReference>
<organism evidence="2 3">
    <name type="scientific">Senegalimassilia faecalis</name>
    <dbReference type="NCBI Taxonomy" id="2509433"/>
    <lineage>
        <taxon>Bacteria</taxon>
        <taxon>Bacillati</taxon>
        <taxon>Actinomycetota</taxon>
        <taxon>Coriobacteriia</taxon>
        <taxon>Coriobacteriales</taxon>
        <taxon>Coriobacteriaceae</taxon>
        <taxon>Senegalimassilia</taxon>
    </lineage>
</organism>
<dbReference type="AlphaFoldDB" id="A0A4Q2JW88"/>
<evidence type="ECO:0000313" key="2">
    <source>
        <dbReference type="EMBL" id="RXZ53285.1"/>
    </source>
</evidence>
<evidence type="ECO:0000313" key="3">
    <source>
        <dbReference type="Proteomes" id="UP000293345"/>
    </source>
</evidence>
<reference evidence="2 3" key="1">
    <citation type="submission" date="2019-01" db="EMBL/GenBank/DDBJ databases">
        <title>Senegalimassilia sp. nov. KGMB04484 isolated human feces.</title>
        <authorList>
            <person name="Han K.-I."/>
            <person name="Kim J.-S."/>
            <person name="Lee K.C."/>
            <person name="Suh M.K."/>
            <person name="Eom M.K."/>
            <person name="Lee J.H."/>
            <person name="Park S.-H."/>
            <person name="Kang S.W."/>
            <person name="Park J.-E."/>
            <person name="Oh B.S."/>
            <person name="Yu S.Y."/>
            <person name="Choi S.-H."/>
            <person name="Lee D.H."/>
            <person name="Yoon H."/>
            <person name="Kim B.-Y."/>
            <person name="Lee J.H."/>
            <person name="Lee J.-S."/>
        </authorList>
    </citation>
    <scope>NUCLEOTIDE SEQUENCE [LARGE SCALE GENOMIC DNA]</scope>
    <source>
        <strain evidence="2 3">KGMB04484</strain>
    </source>
</reference>
<dbReference type="RefSeq" id="WP_129423015.1">
    <property type="nucleotide sequence ID" value="NZ_SDPW01000001.1"/>
</dbReference>
<dbReference type="Proteomes" id="UP000293345">
    <property type="component" value="Unassembled WGS sequence"/>
</dbReference>